<evidence type="ECO:0000256" key="9">
    <source>
        <dbReference type="ARBA" id="ARBA00022801"/>
    </source>
</evidence>
<dbReference type="Gene3D" id="3.30.70.340">
    <property type="entry name" value="Metallocarboxypeptidase-like"/>
    <property type="match status" value="1"/>
</dbReference>
<dbReference type="SMART" id="SM00631">
    <property type="entry name" value="Zn_pept"/>
    <property type="match status" value="1"/>
</dbReference>
<keyword evidence="5" id="KW-0121">Carboxypeptidase</keyword>
<gene>
    <name evidence="18" type="ORF">PVAND_002183</name>
</gene>
<evidence type="ECO:0000256" key="2">
    <source>
        <dbReference type="ARBA" id="ARBA00004613"/>
    </source>
</evidence>
<dbReference type="GO" id="GO:0004181">
    <property type="term" value="F:metallocarboxypeptidase activity"/>
    <property type="evidence" value="ECO:0007669"/>
    <property type="project" value="InterPro"/>
</dbReference>
<keyword evidence="9" id="KW-0378">Hydrolase</keyword>
<proteinExistence type="inferred from homology"/>
<dbReference type="OrthoDB" id="3626597at2759"/>
<feature type="active site" description="Proton donor/acceptor" evidence="15">
    <location>
        <position position="379"/>
    </location>
</feature>
<dbReference type="InterPro" id="IPR003146">
    <property type="entry name" value="M14A_act_pep"/>
</dbReference>
<protein>
    <recommendedName>
        <fullName evidence="14">Zinc carboxypeptidase A 1</fullName>
    </recommendedName>
</protein>
<reference evidence="18" key="1">
    <citation type="submission" date="2021-03" db="EMBL/GenBank/DDBJ databases">
        <title>Chromosome level genome of the anhydrobiotic midge Polypedilum vanderplanki.</title>
        <authorList>
            <person name="Yoshida Y."/>
            <person name="Kikawada T."/>
            <person name="Gusev O."/>
        </authorList>
    </citation>
    <scope>NUCLEOTIDE SEQUENCE</scope>
    <source>
        <strain evidence="18">NIAS01</strain>
        <tissue evidence="18">Whole body or cell culture</tissue>
    </source>
</reference>
<accession>A0A9J6BQT4</accession>
<dbReference type="Proteomes" id="UP001107558">
    <property type="component" value="Chromosome 3"/>
</dbReference>
<dbReference type="GO" id="GO:0006508">
    <property type="term" value="P:proteolysis"/>
    <property type="evidence" value="ECO:0007669"/>
    <property type="project" value="UniProtKB-KW"/>
</dbReference>
<keyword evidence="12" id="KW-1015">Disulfide bond</keyword>
<keyword evidence="10" id="KW-0862">Zinc</keyword>
<feature type="domain" description="Peptidase M14" evidence="17">
    <location>
        <begin position="116"/>
        <end position="416"/>
    </location>
</feature>
<dbReference type="SUPFAM" id="SSF53187">
    <property type="entry name" value="Zn-dependent exopeptidases"/>
    <property type="match status" value="1"/>
</dbReference>
<feature type="chain" id="PRO_5039900255" description="Zinc carboxypeptidase A 1" evidence="16">
    <location>
        <begin position="17"/>
        <end position="423"/>
    </location>
</feature>
<evidence type="ECO:0000256" key="15">
    <source>
        <dbReference type="PROSITE-ProRule" id="PRU01379"/>
    </source>
</evidence>
<keyword evidence="4" id="KW-0964">Secreted</keyword>
<dbReference type="Pfam" id="PF02244">
    <property type="entry name" value="Propep_M14"/>
    <property type="match status" value="1"/>
</dbReference>
<evidence type="ECO:0000256" key="14">
    <source>
        <dbReference type="ARBA" id="ARBA00069039"/>
    </source>
</evidence>
<dbReference type="PANTHER" id="PTHR11705:SF123">
    <property type="entry name" value="PEPTIDASE M14 CARBOXYPEPTIDASE A DOMAIN-CONTAINING PROTEIN-RELATED"/>
    <property type="match status" value="1"/>
</dbReference>
<dbReference type="Gene3D" id="3.40.630.10">
    <property type="entry name" value="Zn peptidases"/>
    <property type="match status" value="1"/>
</dbReference>
<comment type="function">
    <text evidence="13">Involved in the digestion of the blood meal.</text>
</comment>
<dbReference type="InterPro" id="IPR036990">
    <property type="entry name" value="M14A-like_propep"/>
</dbReference>
<evidence type="ECO:0000256" key="5">
    <source>
        <dbReference type="ARBA" id="ARBA00022645"/>
    </source>
</evidence>
<evidence type="ECO:0000256" key="6">
    <source>
        <dbReference type="ARBA" id="ARBA00022670"/>
    </source>
</evidence>
<dbReference type="SUPFAM" id="SSF54897">
    <property type="entry name" value="Protease propeptides/inhibitors"/>
    <property type="match status" value="1"/>
</dbReference>
<evidence type="ECO:0000256" key="1">
    <source>
        <dbReference type="ARBA" id="ARBA00001947"/>
    </source>
</evidence>
<name>A0A9J6BQT4_POLVA</name>
<keyword evidence="8 16" id="KW-0732">Signal</keyword>
<dbReference type="PANTHER" id="PTHR11705">
    <property type="entry name" value="PROTEASE FAMILY M14 CARBOXYPEPTIDASE A,B"/>
    <property type="match status" value="1"/>
</dbReference>
<evidence type="ECO:0000313" key="19">
    <source>
        <dbReference type="Proteomes" id="UP001107558"/>
    </source>
</evidence>
<evidence type="ECO:0000313" key="18">
    <source>
        <dbReference type="EMBL" id="KAG5672021.1"/>
    </source>
</evidence>
<comment type="subcellular location">
    <subcellularLocation>
        <location evidence="2">Secreted</location>
    </subcellularLocation>
</comment>
<keyword evidence="7" id="KW-0479">Metal-binding</keyword>
<dbReference type="CDD" id="cd03860">
    <property type="entry name" value="M14_CP_A-B_like"/>
    <property type="match status" value="1"/>
</dbReference>
<evidence type="ECO:0000256" key="7">
    <source>
        <dbReference type="ARBA" id="ARBA00022723"/>
    </source>
</evidence>
<comment type="similarity">
    <text evidence="3 15">Belongs to the peptidase M14 family.</text>
</comment>
<dbReference type="GO" id="GO:0005615">
    <property type="term" value="C:extracellular space"/>
    <property type="evidence" value="ECO:0007669"/>
    <property type="project" value="TreeGrafter"/>
</dbReference>
<keyword evidence="19" id="KW-1185">Reference proteome</keyword>
<dbReference type="PROSITE" id="PS52035">
    <property type="entry name" value="PEPTIDASE_M14"/>
    <property type="match status" value="1"/>
</dbReference>
<dbReference type="GO" id="GO:0008270">
    <property type="term" value="F:zinc ion binding"/>
    <property type="evidence" value="ECO:0007669"/>
    <property type="project" value="InterPro"/>
</dbReference>
<comment type="caution">
    <text evidence="18">The sequence shown here is derived from an EMBL/GenBank/DDBJ whole genome shotgun (WGS) entry which is preliminary data.</text>
</comment>
<sequence length="423" mass="47188">MKFLALLALLFLSASAEKSRFDNYRVYSVTVENYQQLQAIQYLEEHSDAYNIFESPHLNADTEILVPPHKFSDFEELTENLGMKAKLIINNYQELIDEEIKPSRTPRVDAQYDWVSYKNLNEINAWLDQMAAQYSSVASVRNIGTTIQGRPIRLFKISKKSGNRGIFVEANIHAREWISSATATYLINELLTSTNPDIVDISTNIDWYIITNANPDGFVFSWDSNRNWRKTRAPVSALCFGVDPNRNFAYNWLTPDETGSLGASTSPCTDTYAGPSPLSENETRAIESVFADNAGKFDVFLSFHSYGHYLLTAWGHTRVPPADNSMLQTVGNAFRTALQAVNGINYAVGPTNTVLYAASGASPDHAYGHHGIKLAYTLEMRGNGNYGNYGFVLPPQFIIPNAQEVIAGLVGLVRSARTFGYLN</sequence>
<evidence type="ECO:0000256" key="4">
    <source>
        <dbReference type="ARBA" id="ARBA00022525"/>
    </source>
</evidence>
<evidence type="ECO:0000259" key="17">
    <source>
        <dbReference type="PROSITE" id="PS52035"/>
    </source>
</evidence>
<evidence type="ECO:0000256" key="16">
    <source>
        <dbReference type="SAM" id="SignalP"/>
    </source>
</evidence>
<evidence type="ECO:0000256" key="13">
    <source>
        <dbReference type="ARBA" id="ARBA00057299"/>
    </source>
</evidence>
<dbReference type="InterPro" id="IPR000834">
    <property type="entry name" value="Peptidase_M14"/>
</dbReference>
<evidence type="ECO:0000256" key="8">
    <source>
        <dbReference type="ARBA" id="ARBA00022729"/>
    </source>
</evidence>
<dbReference type="PRINTS" id="PR00765">
    <property type="entry name" value="CRBOXYPTASEA"/>
</dbReference>
<dbReference type="AlphaFoldDB" id="A0A9J6BQT4"/>
<evidence type="ECO:0000256" key="11">
    <source>
        <dbReference type="ARBA" id="ARBA00023049"/>
    </source>
</evidence>
<dbReference type="EMBL" id="JADBJN010000003">
    <property type="protein sequence ID" value="KAG5672021.1"/>
    <property type="molecule type" value="Genomic_DNA"/>
</dbReference>
<evidence type="ECO:0000256" key="10">
    <source>
        <dbReference type="ARBA" id="ARBA00022833"/>
    </source>
</evidence>
<evidence type="ECO:0000256" key="3">
    <source>
        <dbReference type="ARBA" id="ARBA00005988"/>
    </source>
</evidence>
<dbReference type="FunFam" id="3.40.630.10:FF:000040">
    <property type="entry name" value="zinc carboxypeptidase"/>
    <property type="match status" value="1"/>
</dbReference>
<dbReference type="FunFam" id="3.30.70.340:FF:000002">
    <property type="entry name" value="Carboxypeptidase A"/>
    <property type="match status" value="1"/>
</dbReference>
<dbReference type="Pfam" id="PF00246">
    <property type="entry name" value="Peptidase_M14"/>
    <property type="match status" value="1"/>
</dbReference>
<keyword evidence="11" id="KW-0482">Metalloprotease</keyword>
<evidence type="ECO:0000256" key="12">
    <source>
        <dbReference type="ARBA" id="ARBA00023157"/>
    </source>
</evidence>
<comment type="cofactor">
    <cofactor evidence="1">
        <name>Zn(2+)</name>
        <dbReference type="ChEBI" id="CHEBI:29105"/>
    </cofactor>
</comment>
<keyword evidence="6" id="KW-0645">Protease</keyword>
<organism evidence="18 19">
    <name type="scientific">Polypedilum vanderplanki</name>
    <name type="common">Sleeping chironomid midge</name>
    <dbReference type="NCBI Taxonomy" id="319348"/>
    <lineage>
        <taxon>Eukaryota</taxon>
        <taxon>Metazoa</taxon>
        <taxon>Ecdysozoa</taxon>
        <taxon>Arthropoda</taxon>
        <taxon>Hexapoda</taxon>
        <taxon>Insecta</taxon>
        <taxon>Pterygota</taxon>
        <taxon>Neoptera</taxon>
        <taxon>Endopterygota</taxon>
        <taxon>Diptera</taxon>
        <taxon>Nematocera</taxon>
        <taxon>Chironomoidea</taxon>
        <taxon>Chironomidae</taxon>
        <taxon>Chironominae</taxon>
        <taxon>Polypedilum</taxon>
        <taxon>Polypedilum</taxon>
    </lineage>
</organism>
<feature type="signal peptide" evidence="16">
    <location>
        <begin position="1"/>
        <end position="16"/>
    </location>
</feature>